<comment type="caution">
    <text evidence="1">The sequence shown here is derived from an EMBL/GenBank/DDBJ whole genome shotgun (WGS) entry which is preliminary data.</text>
</comment>
<evidence type="ECO:0000313" key="1">
    <source>
        <dbReference type="EMBL" id="KAK8941178.1"/>
    </source>
</evidence>
<dbReference type="AlphaFoldDB" id="A0AAP0BK99"/>
<keyword evidence="2" id="KW-1185">Reference proteome</keyword>
<dbReference type="Proteomes" id="UP001418222">
    <property type="component" value="Unassembled WGS sequence"/>
</dbReference>
<name>A0AAP0BK99_9ASPA</name>
<proteinExistence type="predicted"/>
<dbReference type="EMBL" id="JBBWWQ010000008">
    <property type="protein sequence ID" value="KAK8941178.1"/>
    <property type="molecule type" value="Genomic_DNA"/>
</dbReference>
<evidence type="ECO:0000313" key="2">
    <source>
        <dbReference type="Proteomes" id="UP001418222"/>
    </source>
</evidence>
<protein>
    <submittedName>
        <fullName evidence="1">Uncharacterized protein</fullName>
    </submittedName>
</protein>
<reference evidence="1 2" key="1">
    <citation type="journal article" date="2022" name="Nat. Plants">
        <title>Genomes of leafy and leafless Platanthera orchids illuminate the evolution of mycoheterotrophy.</title>
        <authorList>
            <person name="Li M.H."/>
            <person name="Liu K.W."/>
            <person name="Li Z."/>
            <person name="Lu H.C."/>
            <person name="Ye Q.L."/>
            <person name="Zhang D."/>
            <person name="Wang J.Y."/>
            <person name="Li Y.F."/>
            <person name="Zhong Z.M."/>
            <person name="Liu X."/>
            <person name="Yu X."/>
            <person name="Liu D.K."/>
            <person name="Tu X.D."/>
            <person name="Liu B."/>
            <person name="Hao Y."/>
            <person name="Liao X.Y."/>
            <person name="Jiang Y.T."/>
            <person name="Sun W.H."/>
            <person name="Chen J."/>
            <person name="Chen Y.Q."/>
            <person name="Ai Y."/>
            <person name="Zhai J.W."/>
            <person name="Wu S.S."/>
            <person name="Zhou Z."/>
            <person name="Hsiao Y.Y."/>
            <person name="Wu W.L."/>
            <person name="Chen Y.Y."/>
            <person name="Lin Y.F."/>
            <person name="Hsu J.L."/>
            <person name="Li C.Y."/>
            <person name="Wang Z.W."/>
            <person name="Zhao X."/>
            <person name="Zhong W.Y."/>
            <person name="Ma X.K."/>
            <person name="Ma L."/>
            <person name="Huang J."/>
            <person name="Chen G.Z."/>
            <person name="Huang M.Z."/>
            <person name="Huang L."/>
            <person name="Peng D.H."/>
            <person name="Luo Y.B."/>
            <person name="Zou S.Q."/>
            <person name="Chen S.P."/>
            <person name="Lan S."/>
            <person name="Tsai W.C."/>
            <person name="Van de Peer Y."/>
            <person name="Liu Z.J."/>
        </authorList>
    </citation>
    <scope>NUCLEOTIDE SEQUENCE [LARGE SCALE GENOMIC DNA]</scope>
    <source>
        <strain evidence="1">Lor287</strain>
    </source>
</reference>
<accession>A0AAP0BK99</accession>
<gene>
    <name evidence="1" type="ORF">KSP39_PZI010228</name>
</gene>
<organism evidence="1 2">
    <name type="scientific">Platanthera zijinensis</name>
    <dbReference type="NCBI Taxonomy" id="2320716"/>
    <lineage>
        <taxon>Eukaryota</taxon>
        <taxon>Viridiplantae</taxon>
        <taxon>Streptophyta</taxon>
        <taxon>Embryophyta</taxon>
        <taxon>Tracheophyta</taxon>
        <taxon>Spermatophyta</taxon>
        <taxon>Magnoliopsida</taxon>
        <taxon>Liliopsida</taxon>
        <taxon>Asparagales</taxon>
        <taxon>Orchidaceae</taxon>
        <taxon>Orchidoideae</taxon>
        <taxon>Orchideae</taxon>
        <taxon>Orchidinae</taxon>
        <taxon>Platanthera</taxon>
    </lineage>
</organism>
<sequence>MMMKTLNLMYSAQRVDGSQQSSSSQMREIVVIFNSSLTDPCELLRARKFASKEGASFGMCENRTRAHARKLEESSMRGSVAVRIGKFENCLGSVVELSPKFLLFPFLFQWGVAYRVSGEEDEKIALAPPVPLFTVVQKLPPDPPVSAALPAPFSPNRLLSHPLQPPPPLFHRHDRHLCCLLPPKFATAALLSWNHLQTPSPTKFCPDLCSPAWIQPSLHLNPIHRPLHLQISATLTTSFPVTTALLGVPPITSYAIPASIGLVPSMFST</sequence>